<dbReference type="Proteomes" id="UP000265520">
    <property type="component" value="Unassembled WGS sequence"/>
</dbReference>
<sequence>MRIGGGLESAKKNLNAKNKENEGIWYSNHQLRKERDLAFEA</sequence>
<proteinExistence type="predicted"/>
<organism evidence="2 3">
    <name type="scientific">Trifolium medium</name>
    <dbReference type="NCBI Taxonomy" id="97028"/>
    <lineage>
        <taxon>Eukaryota</taxon>
        <taxon>Viridiplantae</taxon>
        <taxon>Streptophyta</taxon>
        <taxon>Embryophyta</taxon>
        <taxon>Tracheophyta</taxon>
        <taxon>Spermatophyta</taxon>
        <taxon>Magnoliopsida</taxon>
        <taxon>eudicotyledons</taxon>
        <taxon>Gunneridae</taxon>
        <taxon>Pentapetalae</taxon>
        <taxon>rosids</taxon>
        <taxon>fabids</taxon>
        <taxon>Fabales</taxon>
        <taxon>Fabaceae</taxon>
        <taxon>Papilionoideae</taxon>
        <taxon>50 kb inversion clade</taxon>
        <taxon>NPAAA clade</taxon>
        <taxon>Hologalegina</taxon>
        <taxon>IRL clade</taxon>
        <taxon>Trifolieae</taxon>
        <taxon>Trifolium</taxon>
    </lineage>
</organism>
<protein>
    <submittedName>
        <fullName evidence="2">Uncharacterized protein</fullName>
    </submittedName>
</protein>
<evidence type="ECO:0000313" key="3">
    <source>
        <dbReference type="Proteomes" id="UP000265520"/>
    </source>
</evidence>
<feature type="non-terminal residue" evidence="2">
    <location>
        <position position="41"/>
    </location>
</feature>
<keyword evidence="3" id="KW-1185">Reference proteome</keyword>
<evidence type="ECO:0000313" key="2">
    <source>
        <dbReference type="EMBL" id="MCI94516.1"/>
    </source>
</evidence>
<name>A0A392W261_9FABA</name>
<dbReference type="EMBL" id="LXQA011358642">
    <property type="protein sequence ID" value="MCI94516.1"/>
    <property type="molecule type" value="Genomic_DNA"/>
</dbReference>
<dbReference type="AlphaFoldDB" id="A0A392W261"/>
<evidence type="ECO:0000256" key="1">
    <source>
        <dbReference type="SAM" id="MobiDB-lite"/>
    </source>
</evidence>
<reference evidence="2 3" key="1">
    <citation type="journal article" date="2018" name="Front. Plant Sci.">
        <title>Red Clover (Trifolium pratense) and Zigzag Clover (T. medium) - A Picture of Genomic Similarities and Differences.</title>
        <authorList>
            <person name="Dluhosova J."/>
            <person name="Istvanek J."/>
            <person name="Nedelnik J."/>
            <person name="Repkova J."/>
        </authorList>
    </citation>
    <scope>NUCLEOTIDE SEQUENCE [LARGE SCALE GENOMIC DNA]</scope>
    <source>
        <strain evidence="3">cv. 10/8</strain>
        <tissue evidence="2">Leaf</tissue>
    </source>
</reference>
<accession>A0A392W261</accession>
<feature type="region of interest" description="Disordered" evidence="1">
    <location>
        <begin position="1"/>
        <end position="24"/>
    </location>
</feature>
<comment type="caution">
    <text evidence="2">The sequence shown here is derived from an EMBL/GenBank/DDBJ whole genome shotgun (WGS) entry which is preliminary data.</text>
</comment>